<keyword evidence="7 13" id="KW-0808">Transferase</keyword>
<keyword evidence="10 13" id="KW-0067">ATP-binding</keyword>
<dbReference type="HAMAP" id="MF_00409">
    <property type="entry name" value="LpxK"/>
    <property type="match status" value="1"/>
</dbReference>
<keyword evidence="8 13" id="KW-0547">Nucleotide-binding</keyword>
<comment type="function">
    <text evidence="1 13">Transfers the gamma-phosphate of ATP to the 4'-position of a tetraacyldisaccharide 1-phosphate intermediate (termed DS-1-P) to form tetraacyldisaccharide 1,4'-bis-phosphate (lipid IVA).</text>
</comment>
<evidence type="ECO:0000256" key="13">
    <source>
        <dbReference type="HAMAP-Rule" id="MF_00409"/>
    </source>
</evidence>
<evidence type="ECO:0000256" key="3">
    <source>
        <dbReference type="ARBA" id="ARBA00012071"/>
    </source>
</evidence>
<gene>
    <name evidence="13 14" type="primary">lpxK</name>
    <name evidence="14" type="ORF">AB8Z38_28300</name>
</gene>
<comment type="pathway">
    <text evidence="2 13">Glycolipid biosynthesis; lipid IV(A) biosynthesis; lipid IV(A) from (3R)-3-hydroxytetradecanoyl-[acyl-carrier-protein] and UDP-N-acetyl-alpha-D-glucosamine: step 6/6.</text>
</comment>
<evidence type="ECO:0000256" key="8">
    <source>
        <dbReference type="ARBA" id="ARBA00022741"/>
    </source>
</evidence>
<protein>
    <recommendedName>
        <fullName evidence="4 13">Tetraacyldisaccharide 4'-kinase</fullName>
        <ecNumber evidence="3 13">2.7.1.130</ecNumber>
    </recommendedName>
    <alternativeName>
        <fullName evidence="12 13">Lipid A 4'-kinase</fullName>
    </alternativeName>
</protein>
<evidence type="ECO:0000313" key="14">
    <source>
        <dbReference type="EMBL" id="XDV56517.1"/>
    </source>
</evidence>
<evidence type="ECO:0000256" key="6">
    <source>
        <dbReference type="ARBA" id="ARBA00022556"/>
    </source>
</evidence>
<evidence type="ECO:0000256" key="5">
    <source>
        <dbReference type="ARBA" id="ARBA00022516"/>
    </source>
</evidence>
<keyword evidence="6 13" id="KW-0441">Lipid A biosynthesis</keyword>
<dbReference type="InterPro" id="IPR027417">
    <property type="entry name" value="P-loop_NTPase"/>
</dbReference>
<accession>A0AB39XIC1</accession>
<dbReference type="GO" id="GO:0005524">
    <property type="term" value="F:ATP binding"/>
    <property type="evidence" value="ECO:0007669"/>
    <property type="project" value="UniProtKB-UniRule"/>
</dbReference>
<dbReference type="GO" id="GO:0009244">
    <property type="term" value="P:lipopolysaccharide core region biosynthetic process"/>
    <property type="evidence" value="ECO:0007669"/>
    <property type="project" value="TreeGrafter"/>
</dbReference>
<evidence type="ECO:0000256" key="2">
    <source>
        <dbReference type="ARBA" id="ARBA00004870"/>
    </source>
</evidence>
<dbReference type="Pfam" id="PF02606">
    <property type="entry name" value="LpxK"/>
    <property type="match status" value="1"/>
</dbReference>
<comment type="similarity">
    <text evidence="13">Belongs to the LpxK family.</text>
</comment>
<dbReference type="EC" id="2.7.1.130" evidence="3 13"/>
<dbReference type="GO" id="GO:0005886">
    <property type="term" value="C:plasma membrane"/>
    <property type="evidence" value="ECO:0007669"/>
    <property type="project" value="TreeGrafter"/>
</dbReference>
<evidence type="ECO:0000256" key="4">
    <source>
        <dbReference type="ARBA" id="ARBA00016436"/>
    </source>
</evidence>
<reference evidence="14" key="1">
    <citation type="submission" date="2024-08" db="EMBL/GenBank/DDBJ databases">
        <authorList>
            <person name="Chaddad Z."/>
            <person name="Lamrabet M."/>
            <person name="Bouhnik O."/>
            <person name="Alami S."/>
            <person name="Wipf D."/>
            <person name="Courty P.E."/>
            <person name="Missbah El Idrissi M."/>
        </authorList>
    </citation>
    <scope>NUCLEOTIDE SEQUENCE</scope>
    <source>
        <strain evidence="14">LLZ17</strain>
    </source>
</reference>
<dbReference type="PANTHER" id="PTHR42724:SF1">
    <property type="entry name" value="TETRAACYLDISACCHARIDE 4'-KINASE, MITOCHONDRIAL-RELATED"/>
    <property type="match status" value="1"/>
</dbReference>
<dbReference type="EMBL" id="CP165734">
    <property type="protein sequence ID" value="XDV56517.1"/>
    <property type="molecule type" value="Genomic_DNA"/>
</dbReference>
<organism evidence="14">
    <name type="scientific">Bradyrhizobium sp. LLZ17</name>
    <dbReference type="NCBI Taxonomy" id="3239388"/>
    <lineage>
        <taxon>Bacteria</taxon>
        <taxon>Pseudomonadati</taxon>
        <taxon>Pseudomonadota</taxon>
        <taxon>Alphaproteobacteria</taxon>
        <taxon>Hyphomicrobiales</taxon>
        <taxon>Nitrobacteraceae</taxon>
        <taxon>Bradyrhizobium</taxon>
    </lineage>
</organism>
<comment type="catalytic activity">
    <reaction evidence="13">
        <text>a lipid A disaccharide + ATP = a lipid IVA + ADP + H(+)</text>
        <dbReference type="Rhea" id="RHEA:67840"/>
        <dbReference type="ChEBI" id="CHEBI:15378"/>
        <dbReference type="ChEBI" id="CHEBI:30616"/>
        <dbReference type="ChEBI" id="CHEBI:176343"/>
        <dbReference type="ChEBI" id="CHEBI:176425"/>
        <dbReference type="ChEBI" id="CHEBI:456216"/>
        <dbReference type="EC" id="2.7.1.130"/>
    </reaction>
</comment>
<name>A0AB39XIC1_9BRAD</name>
<evidence type="ECO:0000256" key="10">
    <source>
        <dbReference type="ARBA" id="ARBA00022840"/>
    </source>
</evidence>
<feature type="binding site" evidence="13">
    <location>
        <begin position="51"/>
        <end position="58"/>
    </location>
    <ligand>
        <name>ATP</name>
        <dbReference type="ChEBI" id="CHEBI:30616"/>
    </ligand>
</feature>
<dbReference type="InterPro" id="IPR003758">
    <property type="entry name" value="LpxK"/>
</dbReference>
<dbReference type="GO" id="GO:0009245">
    <property type="term" value="P:lipid A biosynthetic process"/>
    <property type="evidence" value="ECO:0007669"/>
    <property type="project" value="UniProtKB-UniRule"/>
</dbReference>
<dbReference type="RefSeq" id="WP_369720959.1">
    <property type="nucleotide sequence ID" value="NZ_CP165734.1"/>
</dbReference>
<dbReference type="NCBIfam" id="TIGR00682">
    <property type="entry name" value="lpxK"/>
    <property type="match status" value="1"/>
</dbReference>
<proteinExistence type="inferred from homology"/>
<dbReference type="PANTHER" id="PTHR42724">
    <property type="entry name" value="TETRAACYLDISACCHARIDE 4'-KINASE"/>
    <property type="match status" value="1"/>
</dbReference>
<evidence type="ECO:0000256" key="1">
    <source>
        <dbReference type="ARBA" id="ARBA00002274"/>
    </source>
</evidence>
<dbReference type="AlphaFoldDB" id="A0AB39XIC1"/>
<evidence type="ECO:0000256" key="11">
    <source>
        <dbReference type="ARBA" id="ARBA00023098"/>
    </source>
</evidence>
<dbReference type="SUPFAM" id="SSF52540">
    <property type="entry name" value="P-loop containing nucleoside triphosphate hydrolases"/>
    <property type="match status" value="1"/>
</dbReference>
<sequence length="338" mass="36334">MREPAFWYRPRSPRSHVLRPLGALYGAIAARRMMRKGADAGIPVLCVGNYHVGGAGKTPTVLALTRLLRELGETPVVLSRGYGGRLQGPVMVDRARHTAADVGDEPLMMVRDVPVAVARDRLEGVALAKSQAATVILMDDGFQNPRIMKDASLIVIDSARGLGNGKVFPAGPLRAPLQAQLARTDALVLIGDGRAADDVAAAISVRGKPVLRARLKPDAASVARLVGKPVLAFAGIGDPERFFRTLRASGIQVARTSPFADHHMFSQAEIAALAADATREQLTLVTTEKDLARLHGSKGVPDGIVPFAVQLAFDDLATLRRLISDHLYKARERRFSTR</sequence>
<keyword evidence="5 13" id="KW-0444">Lipid biosynthesis</keyword>
<keyword evidence="9 13" id="KW-0418">Kinase</keyword>
<evidence type="ECO:0000256" key="12">
    <source>
        <dbReference type="ARBA" id="ARBA00029757"/>
    </source>
</evidence>
<keyword evidence="11 13" id="KW-0443">Lipid metabolism</keyword>
<evidence type="ECO:0000256" key="9">
    <source>
        <dbReference type="ARBA" id="ARBA00022777"/>
    </source>
</evidence>
<evidence type="ECO:0000256" key="7">
    <source>
        <dbReference type="ARBA" id="ARBA00022679"/>
    </source>
</evidence>
<dbReference type="GO" id="GO:0009029">
    <property type="term" value="F:lipid-A 4'-kinase activity"/>
    <property type="evidence" value="ECO:0007669"/>
    <property type="project" value="UniProtKB-UniRule"/>
</dbReference>